<dbReference type="InParanoid" id="C1FEN3"/>
<evidence type="ECO:0000313" key="2">
    <source>
        <dbReference type="Proteomes" id="UP000002009"/>
    </source>
</evidence>
<dbReference type="KEGG" id="mis:MICPUN_55510"/>
<dbReference type="Proteomes" id="UP000002009">
    <property type="component" value="Chromosome 1"/>
</dbReference>
<proteinExistence type="predicted"/>
<dbReference type="RefSeq" id="XP_002507730.1">
    <property type="nucleotide sequence ID" value="XM_002507684.1"/>
</dbReference>
<sequence>MIASEQPNIYLDLESISTTNHGHSRNTELIPEVRRLVAENHQLLWRVRRLEKACAGQRVSNLAIERNISCLFNTAVMEISRRDEEIFRLREKLTSQARNLEDTTVLANYN</sequence>
<accession>C1FEN3</accession>
<protein>
    <submittedName>
        <fullName evidence="1">Uncharacterized protein</fullName>
    </submittedName>
</protein>
<gene>
    <name evidence="1" type="ORF">MICPUN_55510</name>
</gene>
<keyword evidence="2" id="KW-1185">Reference proteome</keyword>
<name>C1FEN3_MICCC</name>
<dbReference type="AlphaFoldDB" id="C1FEN3"/>
<organism evidence="1 2">
    <name type="scientific">Micromonas commoda (strain RCC299 / NOUM17 / CCMP2709)</name>
    <name type="common">Picoplanktonic green alga</name>
    <dbReference type="NCBI Taxonomy" id="296587"/>
    <lineage>
        <taxon>Eukaryota</taxon>
        <taxon>Viridiplantae</taxon>
        <taxon>Chlorophyta</taxon>
        <taxon>Mamiellophyceae</taxon>
        <taxon>Mamiellales</taxon>
        <taxon>Mamiellaceae</taxon>
        <taxon>Micromonas</taxon>
    </lineage>
</organism>
<dbReference type="GeneID" id="8250267"/>
<reference evidence="1 2" key="1">
    <citation type="journal article" date="2009" name="Science">
        <title>Green evolution and dynamic adaptations revealed by genomes of the marine picoeukaryotes Micromonas.</title>
        <authorList>
            <person name="Worden A.Z."/>
            <person name="Lee J.H."/>
            <person name="Mock T."/>
            <person name="Rouze P."/>
            <person name="Simmons M.P."/>
            <person name="Aerts A.L."/>
            <person name="Allen A.E."/>
            <person name="Cuvelier M.L."/>
            <person name="Derelle E."/>
            <person name="Everett M.V."/>
            <person name="Foulon E."/>
            <person name="Grimwood J."/>
            <person name="Gundlach H."/>
            <person name="Henrissat B."/>
            <person name="Napoli C."/>
            <person name="McDonald S.M."/>
            <person name="Parker M.S."/>
            <person name="Rombauts S."/>
            <person name="Salamov A."/>
            <person name="Von Dassow P."/>
            <person name="Badger J.H."/>
            <person name="Coutinho P.M."/>
            <person name="Demir E."/>
            <person name="Dubchak I."/>
            <person name="Gentemann C."/>
            <person name="Eikrem W."/>
            <person name="Gready J.E."/>
            <person name="John U."/>
            <person name="Lanier W."/>
            <person name="Lindquist E.A."/>
            <person name="Lucas S."/>
            <person name="Mayer K.F."/>
            <person name="Moreau H."/>
            <person name="Not F."/>
            <person name="Otillar R."/>
            <person name="Panaud O."/>
            <person name="Pangilinan J."/>
            <person name="Paulsen I."/>
            <person name="Piegu B."/>
            <person name="Poliakov A."/>
            <person name="Robbens S."/>
            <person name="Schmutz J."/>
            <person name="Toulza E."/>
            <person name="Wyss T."/>
            <person name="Zelensky A."/>
            <person name="Zhou K."/>
            <person name="Armbrust E.V."/>
            <person name="Bhattacharya D."/>
            <person name="Goodenough U.W."/>
            <person name="Van de Peer Y."/>
            <person name="Grigoriev I.V."/>
        </authorList>
    </citation>
    <scope>NUCLEOTIDE SEQUENCE [LARGE SCALE GENOMIC DNA]</scope>
    <source>
        <strain evidence="2">RCC299 / NOUM17</strain>
    </source>
</reference>
<dbReference type="EMBL" id="CP001574">
    <property type="protein sequence ID" value="ACO68988.1"/>
    <property type="molecule type" value="Genomic_DNA"/>
</dbReference>
<dbReference type="OrthoDB" id="514952at2759"/>
<evidence type="ECO:0000313" key="1">
    <source>
        <dbReference type="EMBL" id="ACO68988.1"/>
    </source>
</evidence>